<dbReference type="EMBL" id="BMAQ01000005">
    <property type="protein sequence ID" value="GFR37419.1"/>
    <property type="molecule type" value="Genomic_DNA"/>
</dbReference>
<dbReference type="AlphaFoldDB" id="A0A916QED5"/>
<keyword evidence="2" id="KW-1185">Reference proteome</keyword>
<comment type="caution">
    <text evidence="1">The sequence shown here is derived from an EMBL/GenBank/DDBJ whole genome shotgun (WGS) entry which is preliminary data.</text>
</comment>
<reference evidence="1" key="1">
    <citation type="submission" date="2020-08" db="EMBL/GenBank/DDBJ databases">
        <authorList>
            <person name="Uke A."/>
            <person name="Chhe C."/>
            <person name="Baramee S."/>
            <person name="Kosugi A."/>
        </authorList>
    </citation>
    <scope>NUCLEOTIDE SEQUENCE</scope>
    <source>
        <strain evidence="1">DA-C8</strain>
    </source>
</reference>
<accession>A0A916QED5</accession>
<evidence type="ECO:0000313" key="1">
    <source>
        <dbReference type="EMBL" id="GFR37419.1"/>
    </source>
</evidence>
<evidence type="ECO:0008006" key="3">
    <source>
        <dbReference type="Google" id="ProtNLM"/>
    </source>
</evidence>
<reference evidence="1" key="2">
    <citation type="journal article" date="2021" name="Data Brief">
        <title>Draft genome sequence data of the facultative, thermophilic, xylanolytic bacterium Paenibacillus sp. strain DA-C8.</title>
        <authorList>
            <person name="Chhe C."/>
            <person name="Uke A."/>
            <person name="Baramee S."/>
            <person name="Ungkulpasvich U."/>
            <person name="Tachaapaikoon C."/>
            <person name="Pason P."/>
            <person name="Waeonukul R."/>
            <person name="Ratanakhanokchai K."/>
            <person name="Kosugi A."/>
        </authorList>
    </citation>
    <scope>NUCLEOTIDE SEQUENCE</scope>
    <source>
        <strain evidence="1">DA-C8</strain>
    </source>
</reference>
<gene>
    <name evidence="1" type="ORF">PRECH8_07150</name>
</gene>
<protein>
    <recommendedName>
        <fullName evidence="3">YqzL-like protein</fullName>
    </recommendedName>
</protein>
<proteinExistence type="predicted"/>
<name>A0A916QED5_9BACL</name>
<dbReference type="Proteomes" id="UP000654993">
    <property type="component" value="Unassembled WGS sequence"/>
</dbReference>
<evidence type="ECO:0000313" key="2">
    <source>
        <dbReference type="Proteomes" id="UP000654993"/>
    </source>
</evidence>
<dbReference type="Pfam" id="PF14006">
    <property type="entry name" value="YqzL"/>
    <property type="match status" value="1"/>
</dbReference>
<dbReference type="RefSeq" id="WP_200965702.1">
    <property type="nucleotide sequence ID" value="NZ_BMAQ01000005.1"/>
</dbReference>
<organism evidence="1 2">
    <name type="scientific">Insulibacter thermoxylanivorax</name>
    <dbReference type="NCBI Taxonomy" id="2749268"/>
    <lineage>
        <taxon>Bacteria</taxon>
        <taxon>Bacillati</taxon>
        <taxon>Bacillota</taxon>
        <taxon>Bacilli</taxon>
        <taxon>Bacillales</taxon>
        <taxon>Paenibacillaceae</taxon>
        <taxon>Insulibacter</taxon>
    </lineage>
</organism>
<sequence>MRDFSWKVFTMTGDVDAYMLYKESLKEDGDEQGEDIWNEEAREEHELM</sequence>
<dbReference type="InterPro" id="IPR025617">
    <property type="entry name" value="YqzL"/>
</dbReference>